<dbReference type="RefSeq" id="WP_129966676.1">
    <property type="nucleotide sequence ID" value="NZ_RYUW01000002.1"/>
</dbReference>
<comment type="caution">
    <text evidence="1">The sequence shown here is derived from an EMBL/GenBank/DDBJ whole genome shotgun (WGS) entry which is preliminary data.</text>
</comment>
<proteinExistence type="predicted"/>
<organism evidence="1 2">
    <name type="scientific">Bifidobacterium pseudolongum subsp. globosum</name>
    <dbReference type="NCBI Taxonomy" id="1690"/>
    <lineage>
        <taxon>Bacteria</taxon>
        <taxon>Bacillati</taxon>
        <taxon>Actinomycetota</taxon>
        <taxon>Actinomycetes</taxon>
        <taxon>Bifidobacteriales</taxon>
        <taxon>Bifidobacteriaceae</taxon>
        <taxon>Bifidobacterium</taxon>
    </lineage>
</organism>
<evidence type="ECO:0000313" key="1">
    <source>
        <dbReference type="EMBL" id="RYQ38706.1"/>
    </source>
</evidence>
<accession>A0A4Q5AW99</accession>
<sequence length="108" mass="11949">MAETEPTEPTDEDAQRAELEQLRQFKQQAEQAQAREQIIGKVSEASGIPATLLNYLPADADEDTLNAFAHALDQFAHPKPQGMPNQGMQPNITPNATLHDMQNALFHN</sequence>
<gene>
    <name evidence="1" type="ORF">PG2003B_0069</name>
</gene>
<dbReference type="AlphaFoldDB" id="A0A4Q5AW99"/>
<reference evidence="1 2" key="1">
    <citation type="submission" date="2018-12" db="EMBL/GenBank/DDBJ databases">
        <title>Unveiling genomic diversity among members of the Bifidobacterium pseudolongum species, a widely distributed gut commensal of the animal kingdom.</title>
        <authorList>
            <person name="Lugli G.A."/>
            <person name="Duranti S."/>
            <person name="Albert K."/>
            <person name="Mancabelli L."/>
            <person name="Napoli S."/>
            <person name="Viappiani A."/>
            <person name="Anzalone R."/>
            <person name="Longhi G."/>
            <person name="Milani C."/>
            <person name="Turroni F."/>
            <person name="Alessandri G."/>
            <person name="Sela D.A."/>
            <person name="Van Sinderen D."/>
            <person name="Ventura M."/>
        </authorList>
    </citation>
    <scope>NUCLEOTIDE SEQUENCE [LARGE SCALE GENOMIC DNA]</scope>
    <source>
        <strain evidence="1 2">2003B</strain>
    </source>
</reference>
<name>A0A4Q5AW99_9BIFI</name>
<dbReference type="Proteomes" id="UP000292382">
    <property type="component" value="Unassembled WGS sequence"/>
</dbReference>
<dbReference type="EMBL" id="RYUW01000002">
    <property type="protein sequence ID" value="RYQ38706.1"/>
    <property type="molecule type" value="Genomic_DNA"/>
</dbReference>
<protein>
    <submittedName>
        <fullName evidence="1">Uncharacterized protein</fullName>
    </submittedName>
</protein>
<evidence type="ECO:0000313" key="2">
    <source>
        <dbReference type="Proteomes" id="UP000292382"/>
    </source>
</evidence>